<keyword evidence="1" id="KW-0808">Transferase</keyword>
<accession>A0ACC6L584</accession>
<proteinExistence type="predicted"/>
<keyword evidence="1" id="KW-0418">Kinase</keyword>
<reference evidence="1" key="1">
    <citation type="submission" date="2023-07" db="EMBL/GenBank/DDBJ databases">
        <title>Sorghum-associated microbial communities from plants grown in Nebraska, USA.</title>
        <authorList>
            <person name="Schachtman D."/>
        </authorList>
    </citation>
    <scope>NUCLEOTIDE SEQUENCE</scope>
    <source>
        <strain evidence="1">2697</strain>
    </source>
</reference>
<evidence type="ECO:0000313" key="1">
    <source>
        <dbReference type="EMBL" id="MDR6786651.1"/>
    </source>
</evidence>
<organism evidence="1 2">
    <name type="scientific">Pedobacter africanus</name>
    <dbReference type="NCBI Taxonomy" id="151894"/>
    <lineage>
        <taxon>Bacteria</taxon>
        <taxon>Pseudomonadati</taxon>
        <taxon>Bacteroidota</taxon>
        <taxon>Sphingobacteriia</taxon>
        <taxon>Sphingobacteriales</taxon>
        <taxon>Sphingobacteriaceae</taxon>
        <taxon>Pedobacter</taxon>
    </lineage>
</organism>
<protein>
    <submittedName>
        <fullName evidence="1">Signal transduction histidine kinase</fullName>
    </submittedName>
</protein>
<gene>
    <name evidence="1" type="ORF">J2X78_005247</name>
</gene>
<keyword evidence="2" id="KW-1185">Reference proteome</keyword>
<name>A0ACC6L584_9SPHI</name>
<comment type="caution">
    <text evidence="1">The sequence shown here is derived from an EMBL/GenBank/DDBJ whole genome shotgun (WGS) entry which is preliminary data.</text>
</comment>
<dbReference type="Proteomes" id="UP001246858">
    <property type="component" value="Unassembled WGS sequence"/>
</dbReference>
<evidence type="ECO:0000313" key="2">
    <source>
        <dbReference type="Proteomes" id="UP001246858"/>
    </source>
</evidence>
<sequence length="584" mass="66837">MSEGTEFKTQELVGLLSLYKDIAWGKKEYGSSRVKYFRALVDNAEIFGQTGAAMYYNEKLSQELGKNGKIRPLLVDVFKIKAFNEQGLYDKVISTYNDKKEYIKHLPEQLRNNKTDNVNGMYAIDILAVAIEAYIKTRDTTAVYRTALLADQIGNMLKRKYPINRQHMLYNDFYALVRHHDIALLEKNQIKVGILLDSLQTLKTTYNDQPMSFIEVPLYQMKMDYFLVLKNLDSARFYIKKLASLPNFFKSQQPILDEYKAQLQAAQGNFQGGYTSLASALAHERKAKAVLMAEMDTLLYAYTEAENAKVELRKSEEIKQQRTNWLVLISIAASIFILTIYLIMIYRSRKARTQVEALNNVANMQIIAMEEAKHQAVREEQQRLGQDLHDGLSSSIAAIRYQLEIIMMDTNESALKNKLSMLLHETENAYKAARNKSHEWFRAGDEQQEQSFEKQIKLLTDSSLPDSRYNKTIQIDNNSLISVDMDTRIALLRIIQEAITNIIKHAKAKNVSILIYEEEDTLLLTISDDGIGLDEKKSRNGNSTMGLQSIRRRVQSLNGETKIHSDANGTEITVSIRLATWLAQ</sequence>
<dbReference type="EMBL" id="JAVDTF010000008">
    <property type="protein sequence ID" value="MDR6786651.1"/>
    <property type="molecule type" value="Genomic_DNA"/>
</dbReference>